<evidence type="ECO:0000259" key="6">
    <source>
        <dbReference type="PROSITE" id="PS51352"/>
    </source>
</evidence>
<dbReference type="Proteomes" id="UP001401887">
    <property type="component" value="Unassembled WGS sequence"/>
</dbReference>
<accession>A0ABP9W9S9</accession>
<dbReference type="PANTHER" id="PTHR42801">
    <property type="entry name" value="THIOREDOXIN-DEPENDENT PEROXIDE REDUCTASE"/>
    <property type="match status" value="1"/>
</dbReference>
<keyword evidence="4" id="KW-1015">Disulfide bond</keyword>
<keyword evidence="8" id="KW-1185">Reference proteome</keyword>
<feature type="domain" description="Thioredoxin" evidence="6">
    <location>
        <begin position="22"/>
        <end position="186"/>
    </location>
</feature>
<reference evidence="7 8" key="1">
    <citation type="submission" date="2024-02" db="EMBL/GenBank/DDBJ databases">
        <title>Deinococcus carri NBRC 110142.</title>
        <authorList>
            <person name="Ichikawa N."/>
            <person name="Katano-Makiyama Y."/>
            <person name="Hidaka K."/>
        </authorList>
    </citation>
    <scope>NUCLEOTIDE SEQUENCE [LARGE SCALE GENOMIC DNA]</scope>
    <source>
        <strain evidence="7 8">NBRC 110142</strain>
    </source>
</reference>
<evidence type="ECO:0000256" key="1">
    <source>
        <dbReference type="ARBA" id="ARBA00022559"/>
    </source>
</evidence>
<protein>
    <submittedName>
        <fullName evidence="7">Peroxiredoxin Bcp</fullName>
    </submittedName>
</protein>
<dbReference type="RefSeq" id="WP_345466324.1">
    <property type="nucleotide sequence ID" value="NZ_BAABRP010000013.1"/>
</dbReference>
<dbReference type="EMBL" id="BAABRP010000013">
    <property type="protein sequence ID" value="GAA5514069.1"/>
    <property type="molecule type" value="Genomic_DNA"/>
</dbReference>
<sequence>MTDPAFLPANLPAPPDDGACAHLPGMRLPALSLPATDGDAVDLATLPGRTVLYVYPRTGRPDEPLPEGWDLIPGARGCTPQSCAFRDHHAELRTAGARVFGLSTQDTAYQREAVERLHLPFPLLSDADLRLAGALGLPTFGAAGETLLRRVTLILREGVVEHVFYPVFPPDRNAADVLAWLAAHPV</sequence>
<evidence type="ECO:0000313" key="8">
    <source>
        <dbReference type="Proteomes" id="UP001401887"/>
    </source>
</evidence>
<keyword evidence="5" id="KW-0676">Redox-active center</keyword>
<evidence type="ECO:0000256" key="4">
    <source>
        <dbReference type="ARBA" id="ARBA00023157"/>
    </source>
</evidence>
<gene>
    <name evidence="7" type="primary">bcp_3</name>
    <name evidence="7" type="ORF">Dcar01_02819</name>
</gene>
<dbReference type="CDD" id="cd03017">
    <property type="entry name" value="PRX_BCP"/>
    <property type="match status" value="1"/>
</dbReference>
<dbReference type="PANTHER" id="PTHR42801:SF21">
    <property type="entry name" value="BCPB PROTEIN"/>
    <property type="match status" value="1"/>
</dbReference>
<name>A0ABP9W9S9_9DEIO</name>
<evidence type="ECO:0000256" key="3">
    <source>
        <dbReference type="ARBA" id="ARBA00023002"/>
    </source>
</evidence>
<evidence type="ECO:0000256" key="5">
    <source>
        <dbReference type="ARBA" id="ARBA00023284"/>
    </source>
</evidence>
<keyword evidence="1" id="KW-0575">Peroxidase</keyword>
<evidence type="ECO:0000313" key="7">
    <source>
        <dbReference type="EMBL" id="GAA5514069.1"/>
    </source>
</evidence>
<dbReference type="Gene3D" id="3.40.30.10">
    <property type="entry name" value="Glutaredoxin"/>
    <property type="match status" value="1"/>
</dbReference>
<dbReference type="InterPro" id="IPR036249">
    <property type="entry name" value="Thioredoxin-like_sf"/>
</dbReference>
<evidence type="ECO:0000256" key="2">
    <source>
        <dbReference type="ARBA" id="ARBA00022862"/>
    </source>
</evidence>
<keyword evidence="2" id="KW-0049">Antioxidant</keyword>
<proteinExistence type="predicted"/>
<dbReference type="Pfam" id="PF08534">
    <property type="entry name" value="Redoxin"/>
    <property type="match status" value="1"/>
</dbReference>
<dbReference type="PROSITE" id="PS51352">
    <property type="entry name" value="THIOREDOXIN_2"/>
    <property type="match status" value="1"/>
</dbReference>
<keyword evidence="3" id="KW-0560">Oxidoreductase</keyword>
<comment type="caution">
    <text evidence="7">The sequence shown here is derived from an EMBL/GenBank/DDBJ whole genome shotgun (WGS) entry which is preliminary data.</text>
</comment>
<organism evidence="7 8">
    <name type="scientific">Deinococcus carri</name>
    <dbReference type="NCBI Taxonomy" id="1211323"/>
    <lineage>
        <taxon>Bacteria</taxon>
        <taxon>Thermotogati</taxon>
        <taxon>Deinococcota</taxon>
        <taxon>Deinococci</taxon>
        <taxon>Deinococcales</taxon>
        <taxon>Deinococcaceae</taxon>
        <taxon>Deinococcus</taxon>
    </lineage>
</organism>
<dbReference type="InterPro" id="IPR013766">
    <property type="entry name" value="Thioredoxin_domain"/>
</dbReference>
<dbReference type="InterPro" id="IPR013740">
    <property type="entry name" value="Redoxin"/>
</dbReference>
<dbReference type="InterPro" id="IPR050924">
    <property type="entry name" value="Peroxiredoxin_BCP/PrxQ"/>
</dbReference>
<dbReference type="SUPFAM" id="SSF52833">
    <property type="entry name" value="Thioredoxin-like"/>
    <property type="match status" value="1"/>
</dbReference>